<sequence length="92" mass="10345">MTDPVVCPNNITEYLQKREPIRIIFIDSFPSVAISLPKFLGVSMMCRSKTPVFHGYLARINVNQTTLTCLFGPWNTGISENLGNDMVCRHGK</sequence>
<evidence type="ECO:0000313" key="1">
    <source>
        <dbReference type="EMBL" id="VFJ69653.1"/>
    </source>
</evidence>
<proteinExistence type="predicted"/>
<organism evidence="1">
    <name type="scientific">Candidatus Kentrum sp. DK</name>
    <dbReference type="NCBI Taxonomy" id="2126562"/>
    <lineage>
        <taxon>Bacteria</taxon>
        <taxon>Pseudomonadati</taxon>
        <taxon>Pseudomonadota</taxon>
        <taxon>Gammaproteobacteria</taxon>
        <taxon>Candidatus Kentrum</taxon>
    </lineage>
</organism>
<name>A0A450TP51_9GAMM</name>
<gene>
    <name evidence="1" type="ORF">BECKDK2373B_GA0170837_12502</name>
</gene>
<dbReference type="EMBL" id="CAADEX010000250">
    <property type="protein sequence ID" value="VFJ69653.1"/>
    <property type="molecule type" value="Genomic_DNA"/>
</dbReference>
<dbReference type="AlphaFoldDB" id="A0A450TP51"/>
<accession>A0A450TP51</accession>
<protein>
    <submittedName>
        <fullName evidence="1">Uncharacterized protein</fullName>
    </submittedName>
</protein>
<reference evidence="1" key="1">
    <citation type="submission" date="2019-02" db="EMBL/GenBank/DDBJ databases">
        <authorList>
            <person name="Gruber-Vodicka R. H."/>
            <person name="Seah K. B. B."/>
        </authorList>
    </citation>
    <scope>NUCLEOTIDE SEQUENCE</scope>
    <source>
        <strain evidence="1">BECK_DK47</strain>
    </source>
</reference>